<reference evidence="1" key="1">
    <citation type="submission" date="2021-03" db="EMBL/GenBank/DDBJ databases">
        <authorList>
            <consortium name="DOE Joint Genome Institute"/>
            <person name="Ahrendt S."/>
            <person name="Looney B.P."/>
            <person name="Miyauchi S."/>
            <person name="Morin E."/>
            <person name="Drula E."/>
            <person name="Courty P.E."/>
            <person name="Chicoki N."/>
            <person name="Fauchery L."/>
            <person name="Kohler A."/>
            <person name="Kuo A."/>
            <person name="Labutti K."/>
            <person name="Pangilinan J."/>
            <person name="Lipzen A."/>
            <person name="Riley R."/>
            <person name="Andreopoulos W."/>
            <person name="He G."/>
            <person name="Johnson J."/>
            <person name="Barry K.W."/>
            <person name="Grigoriev I.V."/>
            <person name="Nagy L."/>
            <person name="Hibbett D."/>
            <person name="Henrissat B."/>
            <person name="Matheny P.B."/>
            <person name="Labbe J."/>
            <person name="Martin F."/>
        </authorList>
    </citation>
    <scope>NUCLEOTIDE SEQUENCE</scope>
    <source>
        <strain evidence="1">HHB10654</strain>
    </source>
</reference>
<accession>A0ACB8SZJ4</accession>
<protein>
    <submittedName>
        <fullName evidence="1">Alpha/beta-hydrolase</fullName>
    </submittedName>
</protein>
<sequence>MASARAQHQILRVYTKDGFPIVVQRFDSPTAPRAVVVLACATGVHARFYRKFAGWLSAQGVATCTFDYRYCGLSFPLSYNADAFTEEQRHDAVVAAPRDINLTETWGRQDLAAVIRYASDTWAGVPLTLLGHSMGAHLMTVVPDEWHRVTRFLNVNGGNASWENAVDPEVARYSLDTFIRELLETEGVFRASYLKLGYDLPYGPGLEWIEWFLHTHFSLAKKSDVENVRRLQGIPYLAIGFADDETVSKRMLERHLGLFSHVDGLKTSLYINPSTHNPPWPPCGHVNSFQHATKRTPHAPLATGATPNAGSVQSGRTRAETIWRVYLRWILDGEVDANAGEVRRWKVEDELDVHAEREQHERRERARKSVLAERNERVSAKL</sequence>
<evidence type="ECO:0000313" key="2">
    <source>
        <dbReference type="Proteomes" id="UP000814140"/>
    </source>
</evidence>
<gene>
    <name evidence="1" type="ORF">BV25DRAFT_1826758</name>
</gene>
<comment type="caution">
    <text evidence="1">The sequence shown here is derived from an EMBL/GenBank/DDBJ whole genome shotgun (WGS) entry which is preliminary data.</text>
</comment>
<keyword evidence="2" id="KW-1185">Reference proteome</keyword>
<proteinExistence type="predicted"/>
<dbReference type="EMBL" id="MU277213">
    <property type="protein sequence ID" value="KAI0061286.1"/>
    <property type="molecule type" value="Genomic_DNA"/>
</dbReference>
<evidence type="ECO:0000313" key="1">
    <source>
        <dbReference type="EMBL" id="KAI0061286.1"/>
    </source>
</evidence>
<organism evidence="1 2">
    <name type="scientific">Artomyces pyxidatus</name>
    <dbReference type="NCBI Taxonomy" id="48021"/>
    <lineage>
        <taxon>Eukaryota</taxon>
        <taxon>Fungi</taxon>
        <taxon>Dikarya</taxon>
        <taxon>Basidiomycota</taxon>
        <taxon>Agaricomycotina</taxon>
        <taxon>Agaricomycetes</taxon>
        <taxon>Russulales</taxon>
        <taxon>Auriscalpiaceae</taxon>
        <taxon>Artomyces</taxon>
    </lineage>
</organism>
<dbReference type="Proteomes" id="UP000814140">
    <property type="component" value="Unassembled WGS sequence"/>
</dbReference>
<reference evidence="1" key="2">
    <citation type="journal article" date="2022" name="New Phytol.">
        <title>Evolutionary transition to the ectomycorrhizal habit in the genomes of a hyperdiverse lineage of mushroom-forming fungi.</title>
        <authorList>
            <person name="Looney B."/>
            <person name="Miyauchi S."/>
            <person name="Morin E."/>
            <person name="Drula E."/>
            <person name="Courty P.E."/>
            <person name="Kohler A."/>
            <person name="Kuo A."/>
            <person name="LaButti K."/>
            <person name="Pangilinan J."/>
            <person name="Lipzen A."/>
            <person name="Riley R."/>
            <person name="Andreopoulos W."/>
            <person name="He G."/>
            <person name="Johnson J."/>
            <person name="Nolan M."/>
            <person name="Tritt A."/>
            <person name="Barry K.W."/>
            <person name="Grigoriev I.V."/>
            <person name="Nagy L.G."/>
            <person name="Hibbett D."/>
            <person name="Henrissat B."/>
            <person name="Matheny P.B."/>
            <person name="Labbe J."/>
            <person name="Martin F.M."/>
        </authorList>
    </citation>
    <scope>NUCLEOTIDE SEQUENCE</scope>
    <source>
        <strain evidence="1">HHB10654</strain>
    </source>
</reference>
<name>A0ACB8SZJ4_9AGAM</name>